<feature type="transmembrane region" description="Helical" evidence="6">
    <location>
        <begin position="164"/>
        <end position="184"/>
    </location>
</feature>
<dbReference type="Gene3D" id="1.20.1250.20">
    <property type="entry name" value="MFS general substrate transporter like domains"/>
    <property type="match status" value="2"/>
</dbReference>
<dbReference type="InterPro" id="IPR024671">
    <property type="entry name" value="Atg22-like"/>
</dbReference>
<keyword evidence="4 6" id="KW-1133">Transmembrane helix</keyword>
<evidence type="ECO:0000256" key="6">
    <source>
        <dbReference type="SAM" id="Phobius"/>
    </source>
</evidence>
<feature type="transmembrane region" description="Helical" evidence="6">
    <location>
        <begin position="92"/>
        <end position="112"/>
    </location>
</feature>
<keyword evidence="3 6" id="KW-0812">Transmembrane</keyword>
<feature type="transmembrane region" description="Helical" evidence="6">
    <location>
        <begin position="133"/>
        <end position="152"/>
    </location>
</feature>
<accession>A0A921EP30</accession>
<feature type="transmembrane region" description="Helical" evidence="6">
    <location>
        <begin position="67"/>
        <end position="86"/>
    </location>
</feature>
<dbReference type="InterPro" id="IPR036259">
    <property type="entry name" value="MFS_trans_sf"/>
</dbReference>
<comment type="subcellular location">
    <subcellularLocation>
        <location evidence="1">Endomembrane system</location>
        <topology evidence="1">Multi-pass membrane protein</topology>
    </subcellularLocation>
</comment>
<dbReference type="EMBL" id="DYZF01000089">
    <property type="protein sequence ID" value="HJE51100.1"/>
    <property type="molecule type" value="Genomic_DNA"/>
</dbReference>
<feature type="transmembrane region" description="Helical" evidence="6">
    <location>
        <begin position="355"/>
        <end position="374"/>
    </location>
</feature>
<dbReference type="GO" id="GO:0012505">
    <property type="term" value="C:endomembrane system"/>
    <property type="evidence" value="ECO:0007669"/>
    <property type="project" value="UniProtKB-SubCell"/>
</dbReference>
<dbReference type="PANTHER" id="PTHR23519">
    <property type="entry name" value="AUTOPHAGY-RELATED PROTEIN 22"/>
    <property type="match status" value="1"/>
</dbReference>
<feature type="transmembrane region" description="Helical" evidence="6">
    <location>
        <begin position="310"/>
        <end position="334"/>
    </location>
</feature>
<sequence length="413" mass="43885">MWDWGTQPFATVITTFVFSVYLTSEAFGPKDEVTMKLAWATGLAGLFIALLAPVLGQGADRTGKRMFHLRWQTWVLAAICAAMYFVAPAPEYFLLGAVLLGAGNVISEIANVNYYAAIDQVSTPRNVGRVSGLGWGLGYLGGIAILLLIIAVRGDEFAADDVRVAMLFCGAWTLIFTIPIFIALKDRRPDHVAPKIGIIGSYKQLFNSIKWLAKTAPNTLFFYIAAALFRDGLAGVFTFGGVLAAGTFGFKFSEVVIFGVAANVIAGVATIGFGLIDDKIGPKTVILTSLAALILIGSGVFIFHDGGKPVFWALGLAMCVFVGPAQSAARSFLARLIPEGHSGEMFGLYATTGRAVSFLAPTMFGLAIGLGSIITKSGEDSAQHWGILGIVLVLLVGFVFALFVKEPPRHSAA</sequence>
<feature type="transmembrane region" description="Helical" evidence="6">
    <location>
        <begin position="220"/>
        <end position="243"/>
    </location>
</feature>
<dbReference type="AlphaFoldDB" id="A0A921EP30"/>
<reference evidence="7" key="2">
    <citation type="submission" date="2021-09" db="EMBL/GenBank/DDBJ databases">
        <authorList>
            <person name="Gilroy R."/>
        </authorList>
    </citation>
    <scope>NUCLEOTIDE SEQUENCE</scope>
    <source>
        <strain evidence="7">ChiGjej3B3-7470</strain>
    </source>
</reference>
<evidence type="ECO:0000256" key="5">
    <source>
        <dbReference type="ARBA" id="ARBA00023136"/>
    </source>
</evidence>
<reference evidence="7" key="1">
    <citation type="journal article" date="2021" name="PeerJ">
        <title>Extensive microbial diversity within the chicken gut microbiome revealed by metagenomics and culture.</title>
        <authorList>
            <person name="Gilroy R."/>
            <person name="Ravi A."/>
            <person name="Getino M."/>
            <person name="Pursley I."/>
            <person name="Horton D.L."/>
            <person name="Alikhan N.F."/>
            <person name="Baker D."/>
            <person name="Gharbi K."/>
            <person name="Hall N."/>
            <person name="Watson M."/>
            <person name="Adriaenssens E.M."/>
            <person name="Foster-Nyarko E."/>
            <person name="Jarju S."/>
            <person name="Secka A."/>
            <person name="Antonio M."/>
            <person name="Oren A."/>
            <person name="Chaudhuri R.R."/>
            <person name="La Ragione R."/>
            <person name="Hildebrand F."/>
            <person name="Pallen M.J."/>
        </authorList>
    </citation>
    <scope>NUCLEOTIDE SEQUENCE</scope>
    <source>
        <strain evidence="7">ChiGjej3B3-7470</strain>
    </source>
</reference>
<dbReference type="PANTHER" id="PTHR23519:SF1">
    <property type="entry name" value="AUTOPHAGY-RELATED PROTEIN 22"/>
    <property type="match status" value="1"/>
</dbReference>
<dbReference type="InterPro" id="IPR050495">
    <property type="entry name" value="ATG22/LtaA_families"/>
</dbReference>
<keyword evidence="2" id="KW-0813">Transport</keyword>
<feature type="transmembrane region" description="Helical" evidence="6">
    <location>
        <begin position="285"/>
        <end position="304"/>
    </location>
</feature>
<evidence type="ECO:0000256" key="3">
    <source>
        <dbReference type="ARBA" id="ARBA00022692"/>
    </source>
</evidence>
<evidence type="ECO:0000313" key="8">
    <source>
        <dbReference type="Proteomes" id="UP000712713"/>
    </source>
</evidence>
<keyword evidence="5 6" id="KW-0472">Membrane</keyword>
<dbReference type="Proteomes" id="UP000712713">
    <property type="component" value="Unassembled WGS sequence"/>
</dbReference>
<proteinExistence type="predicted"/>
<protein>
    <submittedName>
        <fullName evidence="7">MFS transporter</fullName>
    </submittedName>
</protein>
<gene>
    <name evidence="7" type="ORF">K8V15_03840</name>
</gene>
<comment type="caution">
    <text evidence="7">The sequence shown here is derived from an EMBL/GenBank/DDBJ whole genome shotgun (WGS) entry which is preliminary data.</text>
</comment>
<name>A0A921EP30_9ACTN</name>
<dbReference type="Pfam" id="PF11700">
    <property type="entry name" value="ATG22"/>
    <property type="match status" value="1"/>
</dbReference>
<evidence type="ECO:0000313" key="7">
    <source>
        <dbReference type="EMBL" id="HJE51100.1"/>
    </source>
</evidence>
<feature type="transmembrane region" description="Helical" evidence="6">
    <location>
        <begin position="255"/>
        <end position="276"/>
    </location>
</feature>
<feature type="transmembrane region" description="Helical" evidence="6">
    <location>
        <begin position="37"/>
        <end position="55"/>
    </location>
</feature>
<organism evidence="7 8">
    <name type="scientific">Tessaracoccus flavescens</name>
    <dbReference type="NCBI Taxonomy" id="399497"/>
    <lineage>
        <taxon>Bacteria</taxon>
        <taxon>Bacillati</taxon>
        <taxon>Actinomycetota</taxon>
        <taxon>Actinomycetes</taxon>
        <taxon>Propionibacteriales</taxon>
        <taxon>Propionibacteriaceae</taxon>
        <taxon>Tessaracoccus</taxon>
    </lineage>
</organism>
<feature type="transmembrane region" description="Helical" evidence="6">
    <location>
        <begin position="386"/>
        <end position="404"/>
    </location>
</feature>
<evidence type="ECO:0000256" key="2">
    <source>
        <dbReference type="ARBA" id="ARBA00022448"/>
    </source>
</evidence>
<dbReference type="SUPFAM" id="SSF103473">
    <property type="entry name" value="MFS general substrate transporter"/>
    <property type="match status" value="1"/>
</dbReference>
<evidence type="ECO:0000256" key="4">
    <source>
        <dbReference type="ARBA" id="ARBA00022989"/>
    </source>
</evidence>
<evidence type="ECO:0000256" key="1">
    <source>
        <dbReference type="ARBA" id="ARBA00004127"/>
    </source>
</evidence>